<evidence type="ECO:0008006" key="4">
    <source>
        <dbReference type="Google" id="ProtNLM"/>
    </source>
</evidence>
<evidence type="ECO:0000313" key="2">
    <source>
        <dbReference type="EMBL" id="OGC63085.1"/>
    </source>
</evidence>
<evidence type="ECO:0000313" key="3">
    <source>
        <dbReference type="Proteomes" id="UP000176614"/>
    </source>
</evidence>
<protein>
    <recommendedName>
        <fullName evidence="4">DUF948 domain-containing protein</fullName>
    </recommendedName>
</protein>
<name>A0A1F4W163_UNCKA</name>
<reference evidence="2 3" key="1">
    <citation type="journal article" date="2016" name="Nat. Commun.">
        <title>Thousands of microbial genomes shed light on interconnected biogeochemical processes in an aquifer system.</title>
        <authorList>
            <person name="Anantharaman K."/>
            <person name="Brown C.T."/>
            <person name="Hug L.A."/>
            <person name="Sharon I."/>
            <person name="Castelle C.J."/>
            <person name="Probst A.J."/>
            <person name="Thomas B.C."/>
            <person name="Singh A."/>
            <person name="Wilkins M.J."/>
            <person name="Karaoz U."/>
            <person name="Brodie E.L."/>
            <person name="Williams K.H."/>
            <person name="Hubbard S.S."/>
            <person name="Banfield J.F."/>
        </authorList>
    </citation>
    <scope>NUCLEOTIDE SEQUENCE [LARGE SCALE GENOMIC DNA]</scope>
</reference>
<feature type="transmembrane region" description="Helical" evidence="1">
    <location>
        <begin position="6"/>
        <end position="28"/>
    </location>
</feature>
<keyword evidence="1" id="KW-1133">Transmembrane helix</keyword>
<accession>A0A1F4W163</accession>
<dbReference type="AlphaFoldDB" id="A0A1F4W163"/>
<evidence type="ECO:0000256" key="1">
    <source>
        <dbReference type="SAM" id="Phobius"/>
    </source>
</evidence>
<proteinExistence type="predicted"/>
<sequence length="86" mass="9303">MDILQIALIVVLILLAVNLVIVAIYVTLTMREFRAAIKKASNVLDNVETVSEPLSAVAGIIAGVSQSVKTIKEIGNLIDSKKRKEE</sequence>
<keyword evidence="1" id="KW-0812">Transmembrane</keyword>
<gene>
    <name evidence="2" type="ORF">A2264_00080</name>
</gene>
<organism evidence="2 3">
    <name type="scientific">candidate division WWE3 bacterium RIFOXYA2_FULL_46_9</name>
    <dbReference type="NCBI Taxonomy" id="1802636"/>
    <lineage>
        <taxon>Bacteria</taxon>
        <taxon>Katanobacteria</taxon>
    </lineage>
</organism>
<keyword evidence="1" id="KW-0472">Membrane</keyword>
<dbReference type="EMBL" id="MEVT01000008">
    <property type="protein sequence ID" value="OGC63085.1"/>
    <property type="molecule type" value="Genomic_DNA"/>
</dbReference>
<comment type="caution">
    <text evidence="2">The sequence shown here is derived from an EMBL/GenBank/DDBJ whole genome shotgun (WGS) entry which is preliminary data.</text>
</comment>
<dbReference type="Proteomes" id="UP000176614">
    <property type="component" value="Unassembled WGS sequence"/>
</dbReference>